<protein>
    <submittedName>
        <fullName evidence="2">Uncharacterized protein</fullName>
    </submittedName>
</protein>
<proteinExistence type="predicted"/>
<dbReference type="EMBL" id="MRCY01000028">
    <property type="protein sequence ID" value="RKL13639.1"/>
    <property type="molecule type" value="Genomic_DNA"/>
</dbReference>
<evidence type="ECO:0000256" key="1">
    <source>
        <dbReference type="SAM" id="MobiDB-lite"/>
    </source>
</evidence>
<organism evidence="2 3">
    <name type="scientific">Fusarium oxysporum</name>
    <name type="common">Fusarium vascular wilt</name>
    <dbReference type="NCBI Taxonomy" id="5507"/>
    <lineage>
        <taxon>Eukaryota</taxon>
        <taxon>Fungi</taxon>
        <taxon>Dikarya</taxon>
        <taxon>Ascomycota</taxon>
        <taxon>Pezizomycotina</taxon>
        <taxon>Sordariomycetes</taxon>
        <taxon>Hypocreomycetidae</taxon>
        <taxon>Hypocreales</taxon>
        <taxon>Nectriaceae</taxon>
        <taxon>Fusarium</taxon>
        <taxon>Fusarium oxysporum species complex</taxon>
    </lineage>
</organism>
<gene>
    <name evidence="2" type="ORF">BFJ68_g6876</name>
</gene>
<dbReference type="AlphaFoldDB" id="A0A420R9G5"/>
<feature type="region of interest" description="Disordered" evidence="1">
    <location>
        <begin position="33"/>
        <end position="89"/>
    </location>
</feature>
<evidence type="ECO:0000313" key="3">
    <source>
        <dbReference type="Proteomes" id="UP000285860"/>
    </source>
</evidence>
<reference evidence="2 3" key="1">
    <citation type="journal article" date="2018" name="Sci. Rep.">
        <title>Characterisation of pathogen-specific regions and novel effector candidates in Fusarium oxysporum f. sp. cepae.</title>
        <authorList>
            <person name="Armitage A.D."/>
            <person name="Taylor A."/>
            <person name="Sobczyk M.K."/>
            <person name="Baxter L."/>
            <person name="Greenfield B.P."/>
            <person name="Bates H.J."/>
            <person name="Wilson F."/>
            <person name="Jackson A.C."/>
            <person name="Ott S."/>
            <person name="Harrison R.J."/>
            <person name="Clarkson J.P."/>
        </authorList>
    </citation>
    <scope>NUCLEOTIDE SEQUENCE [LARGE SCALE GENOMIC DNA]</scope>
    <source>
        <strain evidence="2 3">Fo_A28</strain>
    </source>
</reference>
<name>A0A420R9G5_FUSOX</name>
<feature type="compositionally biased region" description="Pro residues" evidence="1">
    <location>
        <begin position="57"/>
        <end position="67"/>
    </location>
</feature>
<evidence type="ECO:0000313" key="2">
    <source>
        <dbReference type="EMBL" id="RKL13639.1"/>
    </source>
</evidence>
<feature type="compositionally biased region" description="Low complexity" evidence="1">
    <location>
        <begin position="33"/>
        <end position="56"/>
    </location>
</feature>
<sequence length="139" mass="14599">MQDQLIRQGINKESLDSGQQALLTVGKKIVDGRPLLPRVSSSSRSISSTSSLDSGPDTPPPWPPRGPTGPRGPRGPQDDHGLNGPVLGSSGGPAQVPIVCLLGFHPLRSPTNLLVIWAIHGSNITFPTSSESRTLQIAN</sequence>
<comment type="caution">
    <text evidence="2">The sequence shown here is derived from an EMBL/GenBank/DDBJ whole genome shotgun (WGS) entry which is preliminary data.</text>
</comment>
<accession>A0A420R9G5</accession>
<dbReference type="Proteomes" id="UP000285860">
    <property type="component" value="Unassembled WGS sequence"/>
</dbReference>